<proteinExistence type="predicted"/>
<protein>
    <submittedName>
        <fullName evidence="1">Uncharacterized protein</fullName>
    </submittedName>
</protein>
<reference evidence="1 2" key="1">
    <citation type="submission" date="2022-11" db="EMBL/GenBank/DDBJ databases">
        <title>Minimal conservation of predation-associated metabolite biosynthetic gene clusters underscores biosynthetic potential of Myxococcota including descriptions for ten novel species: Archangium lansinium sp. nov., Myxococcus landrumus sp. nov., Nannocystis bai.</title>
        <authorList>
            <person name="Ahearne A."/>
            <person name="Stevens C."/>
            <person name="Dowd S."/>
        </authorList>
    </citation>
    <scope>NUCLEOTIDE SEQUENCE [LARGE SCALE GENOMIC DNA]</scope>
    <source>
        <strain evidence="1 2">BB15-2</strain>
    </source>
</reference>
<dbReference type="RefSeq" id="WP_272087941.1">
    <property type="nucleotide sequence ID" value="NZ_JAQNDL010000002.1"/>
</dbReference>
<evidence type="ECO:0000313" key="1">
    <source>
        <dbReference type="EMBL" id="MDC0719430.1"/>
    </source>
</evidence>
<dbReference type="EMBL" id="JAQNDL010000002">
    <property type="protein sequence ID" value="MDC0719430.1"/>
    <property type="molecule type" value="Genomic_DNA"/>
</dbReference>
<evidence type="ECO:0000313" key="2">
    <source>
        <dbReference type="Proteomes" id="UP001221686"/>
    </source>
</evidence>
<gene>
    <name evidence="1" type="ORF">POL25_21170</name>
</gene>
<organism evidence="1 2">
    <name type="scientific">Nannocystis bainbridge</name>
    <dbReference type="NCBI Taxonomy" id="2995303"/>
    <lineage>
        <taxon>Bacteria</taxon>
        <taxon>Pseudomonadati</taxon>
        <taxon>Myxococcota</taxon>
        <taxon>Polyangia</taxon>
        <taxon>Nannocystales</taxon>
        <taxon>Nannocystaceae</taxon>
        <taxon>Nannocystis</taxon>
    </lineage>
</organism>
<name>A0ABT5E0S7_9BACT</name>
<dbReference type="Proteomes" id="UP001221686">
    <property type="component" value="Unassembled WGS sequence"/>
</dbReference>
<accession>A0ABT5E0S7</accession>
<sequence>MTGRDSSAEFLEVTWAFQECVRLLEHPDAPVSDEPPGSTSAAGMPPWAQAVEEEFNKEKNALLEEWRRVKRAATASEALEGLGALATRAERYHRAGREVVAGVRVFRRMFSK</sequence>
<keyword evidence="2" id="KW-1185">Reference proteome</keyword>
<comment type="caution">
    <text evidence="1">The sequence shown here is derived from an EMBL/GenBank/DDBJ whole genome shotgun (WGS) entry which is preliminary data.</text>
</comment>